<dbReference type="Proteomes" id="UP000199413">
    <property type="component" value="Unassembled WGS sequence"/>
</dbReference>
<evidence type="ECO:0008006" key="3">
    <source>
        <dbReference type="Google" id="ProtNLM"/>
    </source>
</evidence>
<dbReference type="RefSeq" id="WP_091343978.1">
    <property type="nucleotide sequence ID" value="NZ_FMHV01000002.1"/>
</dbReference>
<dbReference type="OrthoDB" id="513439at2"/>
<reference evidence="2" key="1">
    <citation type="submission" date="2016-06" db="EMBL/GenBank/DDBJ databases">
        <authorList>
            <person name="Varghese N."/>
            <person name="Submissions Spin"/>
        </authorList>
    </citation>
    <scope>NUCLEOTIDE SEQUENCE [LARGE SCALE GENOMIC DNA]</scope>
    <source>
        <strain evidence="2">DSM 45431</strain>
    </source>
</reference>
<accession>A0A1C6SRK2</accession>
<dbReference type="EMBL" id="FMHV01000002">
    <property type="protein sequence ID" value="SCL32254.1"/>
    <property type="molecule type" value="Genomic_DNA"/>
</dbReference>
<gene>
    <name evidence="1" type="ORF">GA0070624_4429</name>
</gene>
<proteinExistence type="predicted"/>
<organism evidence="1 2">
    <name type="scientific">Micromonospora rhizosphaerae</name>
    <dbReference type="NCBI Taxonomy" id="568872"/>
    <lineage>
        <taxon>Bacteria</taxon>
        <taxon>Bacillati</taxon>
        <taxon>Actinomycetota</taxon>
        <taxon>Actinomycetes</taxon>
        <taxon>Micromonosporales</taxon>
        <taxon>Micromonosporaceae</taxon>
        <taxon>Micromonospora</taxon>
    </lineage>
</organism>
<protein>
    <recommendedName>
        <fullName evidence="3">Glycosyl transferases group 1</fullName>
    </recommendedName>
</protein>
<dbReference type="STRING" id="568872.GA0070624_4429"/>
<name>A0A1C6SRK2_9ACTN</name>
<keyword evidence="2" id="KW-1185">Reference proteome</keyword>
<evidence type="ECO:0000313" key="2">
    <source>
        <dbReference type="Proteomes" id="UP000199413"/>
    </source>
</evidence>
<dbReference type="AlphaFoldDB" id="A0A1C6SRK2"/>
<sequence>MTTVVISAYRTVKFLEGGGHFWVYMQYVEGLRQAGCQVYWLEFVPREGPWQEMSRIESWLGRLKRYGFEDKVILYTEAPGGQGTGYEYLVSSRSEAQEVFKRADLLLNFHYAIDGEMLAGFRRTALVDIDPGLLQTWMSTRQVPVLPHDLYLTTGETVGTPAAPFPDLGVEWVHIRPPVCLQRWPYIFDARSKEFTTVTNWWGGWETEMLDGREVLYDNTKRLSYLAFAELPRLTSQPLELAVHMSAEDAGDRQRMQSHGWRLRHASEVSRTPEMYRSYIQRSRGEISCVKPSCVKLRNGWISDRSLCYLASGKPVVMQDTGPNPYLPFGKGIFRFSTPYEAAEALATVNADYETHCLAAREIAETYFDARQTAERILNIALA</sequence>
<evidence type="ECO:0000313" key="1">
    <source>
        <dbReference type="EMBL" id="SCL32254.1"/>
    </source>
</evidence>